<evidence type="ECO:0000313" key="4">
    <source>
        <dbReference type="Proteomes" id="UP000019373"/>
    </source>
</evidence>
<accession>U1GWB4</accession>
<dbReference type="AlphaFoldDB" id="U1GWB4"/>
<gene>
    <name evidence="3" type="ORF">EPUS_07094</name>
</gene>
<reference evidence="4" key="1">
    <citation type="journal article" date="2014" name="BMC Genomics">
        <title>Genome characteristics reveal the impact of lichenization on lichen-forming fungus Endocarpon pusillum Hedwig (Verrucariales, Ascomycota).</title>
        <authorList>
            <person name="Wang Y.-Y."/>
            <person name="Liu B."/>
            <person name="Zhang X.-Y."/>
            <person name="Zhou Q.-M."/>
            <person name="Zhang T."/>
            <person name="Li H."/>
            <person name="Yu Y.-F."/>
            <person name="Zhang X.-L."/>
            <person name="Hao X.-Y."/>
            <person name="Wang M."/>
            <person name="Wang L."/>
            <person name="Wei J.-C."/>
        </authorList>
    </citation>
    <scope>NUCLEOTIDE SEQUENCE [LARGE SCALE GENOMIC DNA]</scope>
    <source>
        <strain evidence="4">Z07020 / HMAS-L-300199</strain>
    </source>
</reference>
<keyword evidence="2" id="KW-1133">Transmembrane helix</keyword>
<evidence type="ECO:0000256" key="1">
    <source>
        <dbReference type="SAM" id="MobiDB-lite"/>
    </source>
</evidence>
<dbReference type="GeneID" id="19241981"/>
<dbReference type="RefSeq" id="XP_007786310.1">
    <property type="nucleotide sequence ID" value="XM_007788120.1"/>
</dbReference>
<keyword evidence="2" id="KW-0472">Membrane</keyword>
<dbReference type="Proteomes" id="UP000019373">
    <property type="component" value="Unassembled WGS sequence"/>
</dbReference>
<keyword evidence="2" id="KW-0812">Transmembrane</keyword>
<sequence>MAPHWTGFFIGVSATFLISCLSSYSVEEQTKERCQKEHQQTHELADLLSDTLKYGCDKMDDYHEKVEAGLTLRDLAEPNIRKRSAAEKLARDQRFKEGKATEQDMEFRRRFEEERRKEQAERETRKRMEELEEEWRREDERLDLQRSQVKVLARIAENVKDFNSD</sequence>
<proteinExistence type="predicted"/>
<organism evidence="3 4">
    <name type="scientific">Endocarpon pusillum (strain Z07020 / HMAS-L-300199)</name>
    <name type="common">Lichen-forming fungus</name>
    <dbReference type="NCBI Taxonomy" id="1263415"/>
    <lineage>
        <taxon>Eukaryota</taxon>
        <taxon>Fungi</taxon>
        <taxon>Dikarya</taxon>
        <taxon>Ascomycota</taxon>
        <taxon>Pezizomycotina</taxon>
        <taxon>Eurotiomycetes</taxon>
        <taxon>Chaetothyriomycetidae</taxon>
        <taxon>Verrucariales</taxon>
        <taxon>Verrucariaceae</taxon>
        <taxon>Endocarpon</taxon>
    </lineage>
</organism>
<evidence type="ECO:0000256" key="2">
    <source>
        <dbReference type="SAM" id="Phobius"/>
    </source>
</evidence>
<dbReference type="HOGENOM" id="CLU_1610743_0_0_1"/>
<protein>
    <submittedName>
        <fullName evidence="3">Uncharacterized protein</fullName>
    </submittedName>
</protein>
<feature type="region of interest" description="Disordered" evidence="1">
    <location>
        <begin position="87"/>
        <end position="137"/>
    </location>
</feature>
<evidence type="ECO:0000313" key="3">
    <source>
        <dbReference type="EMBL" id="ERF76386.1"/>
    </source>
</evidence>
<dbReference type="EMBL" id="KE720765">
    <property type="protein sequence ID" value="ERF76386.1"/>
    <property type="molecule type" value="Genomic_DNA"/>
</dbReference>
<feature type="transmembrane region" description="Helical" evidence="2">
    <location>
        <begin position="6"/>
        <end position="26"/>
    </location>
</feature>
<keyword evidence="4" id="KW-1185">Reference proteome</keyword>
<name>U1GWB4_ENDPU</name>